<dbReference type="KEGG" id="gtt:GUITHDRAFT_100779"/>
<gene>
    <name evidence="2" type="ORF">GUITHDRAFT_100779</name>
</gene>
<dbReference type="PaxDb" id="55529-EKX53810"/>
<evidence type="ECO:0000313" key="3">
    <source>
        <dbReference type="EnsemblProtists" id="EKX53810"/>
    </source>
</evidence>
<reference evidence="4" key="2">
    <citation type="submission" date="2012-11" db="EMBL/GenBank/DDBJ databases">
        <authorList>
            <person name="Kuo A."/>
            <person name="Curtis B.A."/>
            <person name="Tanifuji G."/>
            <person name="Burki F."/>
            <person name="Gruber A."/>
            <person name="Irimia M."/>
            <person name="Maruyama S."/>
            <person name="Arias M.C."/>
            <person name="Ball S.G."/>
            <person name="Gile G.H."/>
            <person name="Hirakawa Y."/>
            <person name="Hopkins J.F."/>
            <person name="Rensing S.A."/>
            <person name="Schmutz J."/>
            <person name="Symeonidi A."/>
            <person name="Elias M."/>
            <person name="Eveleigh R.J."/>
            <person name="Herman E.K."/>
            <person name="Klute M.J."/>
            <person name="Nakayama T."/>
            <person name="Obornik M."/>
            <person name="Reyes-Prieto A."/>
            <person name="Armbrust E.V."/>
            <person name="Aves S.J."/>
            <person name="Beiko R.G."/>
            <person name="Coutinho P."/>
            <person name="Dacks J.B."/>
            <person name="Durnford D.G."/>
            <person name="Fast N.M."/>
            <person name="Green B.R."/>
            <person name="Grisdale C."/>
            <person name="Hempe F."/>
            <person name="Henrissat B."/>
            <person name="Hoppner M.P."/>
            <person name="Ishida K.-I."/>
            <person name="Kim E."/>
            <person name="Koreny L."/>
            <person name="Kroth P.G."/>
            <person name="Liu Y."/>
            <person name="Malik S.-B."/>
            <person name="Maier U.G."/>
            <person name="McRose D."/>
            <person name="Mock T."/>
            <person name="Neilson J.A."/>
            <person name="Onodera N.T."/>
            <person name="Poole A.M."/>
            <person name="Pritham E.J."/>
            <person name="Richards T.A."/>
            <person name="Rocap G."/>
            <person name="Roy S.W."/>
            <person name="Sarai C."/>
            <person name="Schaack S."/>
            <person name="Shirato S."/>
            <person name="Slamovits C.H."/>
            <person name="Spencer D.F."/>
            <person name="Suzuki S."/>
            <person name="Worden A.Z."/>
            <person name="Zauner S."/>
            <person name="Barry K."/>
            <person name="Bell C."/>
            <person name="Bharti A.K."/>
            <person name="Crow J.A."/>
            <person name="Grimwood J."/>
            <person name="Kramer R."/>
            <person name="Lindquist E."/>
            <person name="Lucas S."/>
            <person name="Salamov A."/>
            <person name="McFadden G.I."/>
            <person name="Lane C.E."/>
            <person name="Keeling P.J."/>
            <person name="Gray M.W."/>
            <person name="Grigoriev I.V."/>
            <person name="Archibald J.M."/>
        </authorList>
    </citation>
    <scope>NUCLEOTIDE SEQUENCE</scope>
    <source>
        <strain evidence="4">CCMP2712</strain>
    </source>
</reference>
<name>L1K062_GUITC</name>
<dbReference type="EMBL" id="JH992969">
    <property type="protein sequence ID" value="EKX53810.1"/>
    <property type="molecule type" value="Genomic_DNA"/>
</dbReference>
<dbReference type="AlphaFoldDB" id="L1K062"/>
<proteinExistence type="predicted"/>
<keyword evidence="4" id="KW-1185">Reference proteome</keyword>
<dbReference type="EnsemblProtists" id="EKX53810">
    <property type="protein sequence ID" value="EKX53810"/>
    <property type="gene ID" value="GUITHDRAFT_100779"/>
</dbReference>
<feature type="compositionally biased region" description="Polar residues" evidence="1">
    <location>
        <begin position="1"/>
        <end position="14"/>
    </location>
</feature>
<dbReference type="RefSeq" id="XP_005840790.1">
    <property type="nucleotide sequence ID" value="XM_005840733.1"/>
</dbReference>
<organism evidence="2">
    <name type="scientific">Guillardia theta (strain CCMP2712)</name>
    <name type="common">Cryptophyte</name>
    <dbReference type="NCBI Taxonomy" id="905079"/>
    <lineage>
        <taxon>Eukaryota</taxon>
        <taxon>Cryptophyceae</taxon>
        <taxon>Pyrenomonadales</taxon>
        <taxon>Geminigeraceae</taxon>
        <taxon>Guillardia</taxon>
    </lineage>
</organism>
<dbReference type="GeneID" id="17310370"/>
<feature type="region of interest" description="Disordered" evidence="1">
    <location>
        <begin position="43"/>
        <end position="63"/>
    </location>
</feature>
<reference evidence="3" key="3">
    <citation type="submission" date="2015-06" db="UniProtKB">
        <authorList>
            <consortium name="EnsemblProtists"/>
        </authorList>
    </citation>
    <scope>IDENTIFICATION</scope>
</reference>
<feature type="region of interest" description="Disordered" evidence="1">
    <location>
        <begin position="1"/>
        <end position="27"/>
    </location>
</feature>
<dbReference type="HOGENOM" id="CLU_2089438_0_0_1"/>
<evidence type="ECO:0000256" key="1">
    <source>
        <dbReference type="SAM" id="MobiDB-lite"/>
    </source>
</evidence>
<accession>L1K062</accession>
<reference evidence="2 4" key="1">
    <citation type="journal article" date="2012" name="Nature">
        <title>Algal genomes reveal evolutionary mosaicism and the fate of nucleomorphs.</title>
        <authorList>
            <consortium name="DOE Joint Genome Institute"/>
            <person name="Curtis B.A."/>
            <person name="Tanifuji G."/>
            <person name="Burki F."/>
            <person name="Gruber A."/>
            <person name="Irimia M."/>
            <person name="Maruyama S."/>
            <person name="Arias M.C."/>
            <person name="Ball S.G."/>
            <person name="Gile G.H."/>
            <person name="Hirakawa Y."/>
            <person name="Hopkins J.F."/>
            <person name="Kuo A."/>
            <person name="Rensing S.A."/>
            <person name="Schmutz J."/>
            <person name="Symeonidi A."/>
            <person name="Elias M."/>
            <person name="Eveleigh R.J."/>
            <person name="Herman E.K."/>
            <person name="Klute M.J."/>
            <person name="Nakayama T."/>
            <person name="Obornik M."/>
            <person name="Reyes-Prieto A."/>
            <person name="Armbrust E.V."/>
            <person name="Aves S.J."/>
            <person name="Beiko R.G."/>
            <person name="Coutinho P."/>
            <person name="Dacks J.B."/>
            <person name="Durnford D.G."/>
            <person name="Fast N.M."/>
            <person name="Green B.R."/>
            <person name="Grisdale C.J."/>
            <person name="Hempel F."/>
            <person name="Henrissat B."/>
            <person name="Hoppner M.P."/>
            <person name="Ishida K."/>
            <person name="Kim E."/>
            <person name="Koreny L."/>
            <person name="Kroth P.G."/>
            <person name="Liu Y."/>
            <person name="Malik S.B."/>
            <person name="Maier U.G."/>
            <person name="McRose D."/>
            <person name="Mock T."/>
            <person name="Neilson J.A."/>
            <person name="Onodera N.T."/>
            <person name="Poole A.M."/>
            <person name="Pritham E.J."/>
            <person name="Richards T.A."/>
            <person name="Rocap G."/>
            <person name="Roy S.W."/>
            <person name="Sarai C."/>
            <person name="Schaack S."/>
            <person name="Shirato S."/>
            <person name="Slamovits C.H."/>
            <person name="Spencer D.F."/>
            <person name="Suzuki S."/>
            <person name="Worden A.Z."/>
            <person name="Zauner S."/>
            <person name="Barry K."/>
            <person name="Bell C."/>
            <person name="Bharti A.K."/>
            <person name="Crow J.A."/>
            <person name="Grimwood J."/>
            <person name="Kramer R."/>
            <person name="Lindquist E."/>
            <person name="Lucas S."/>
            <person name="Salamov A."/>
            <person name="McFadden G.I."/>
            <person name="Lane C.E."/>
            <person name="Keeling P.J."/>
            <person name="Gray M.W."/>
            <person name="Grigoriev I.V."/>
            <person name="Archibald J.M."/>
        </authorList>
    </citation>
    <scope>NUCLEOTIDE SEQUENCE</scope>
    <source>
        <strain evidence="2 4">CCMP2712</strain>
    </source>
</reference>
<sequence>MCSQGNQTSPNGSKKSAIGSPIFPEPSCPDILAGKDDKFAKALSARDRRSARVGANERPKSPLYFNDSTKGRIRLAFNEVESAIAAPKRGEFRRIARAISLGEIFPRTYAGCFPWSP</sequence>
<evidence type="ECO:0000313" key="4">
    <source>
        <dbReference type="Proteomes" id="UP000011087"/>
    </source>
</evidence>
<dbReference type="Proteomes" id="UP000011087">
    <property type="component" value="Unassembled WGS sequence"/>
</dbReference>
<protein>
    <submittedName>
        <fullName evidence="2 3">Uncharacterized protein</fullName>
    </submittedName>
</protein>
<feature type="compositionally biased region" description="Basic and acidic residues" evidence="1">
    <location>
        <begin position="43"/>
        <end position="60"/>
    </location>
</feature>
<evidence type="ECO:0000313" key="2">
    <source>
        <dbReference type="EMBL" id="EKX53810.1"/>
    </source>
</evidence>